<keyword evidence="4" id="KW-0540">Nuclease</keyword>
<dbReference type="OrthoDB" id="7521071at2759"/>
<dbReference type="InterPro" id="IPR027806">
    <property type="entry name" value="HARBI1_dom"/>
</dbReference>
<evidence type="ECO:0000256" key="4">
    <source>
        <dbReference type="ARBA" id="ARBA00022722"/>
    </source>
</evidence>
<dbReference type="GO" id="GO:0016787">
    <property type="term" value="F:hydrolase activity"/>
    <property type="evidence" value="ECO:0007669"/>
    <property type="project" value="UniProtKB-KW"/>
</dbReference>
<evidence type="ECO:0000313" key="10">
    <source>
        <dbReference type="Proteomes" id="UP000005205"/>
    </source>
</evidence>
<dbReference type="EnsemblMetazoa" id="XM_012200703.1">
    <property type="protein sequence ID" value="XP_012056093.1"/>
    <property type="gene ID" value="LOC105619176"/>
</dbReference>
<evidence type="ECO:0000256" key="1">
    <source>
        <dbReference type="ARBA" id="ARBA00001968"/>
    </source>
</evidence>
<evidence type="ECO:0000313" key="9">
    <source>
        <dbReference type="EnsemblMetazoa" id="XP_012056093.1"/>
    </source>
</evidence>
<reference evidence="10" key="1">
    <citation type="journal article" date="2011" name="PLoS Genet.">
        <title>The genome sequence of the leaf-cutter ant Atta cephalotes reveals insights into its obligate symbiotic lifestyle.</title>
        <authorList>
            <person name="Suen G."/>
            <person name="Teiling C."/>
            <person name="Li L."/>
            <person name="Holt C."/>
            <person name="Abouheif E."/>
            <person name="Bornberg-Bauer E."/>
            <person name="Bouffard P."/>
            <person name="Caldera E.J."/>
            <person name="Cash E."/>
            <person name="Cavanaugh A."/>
            <person name="Denas O."/>
            <person name="Elhaik E."/>
            <person name="Fave M.J."/>
            <person name="Gadau J."/>
            <person name="Gibson J.D."/>
            <person name="Graur D."/>
            <person name="Grubbs K.J."/>
            <person name="Hagen D.E."/>
            <person name="Harkins T.T."/>
            <person name="Helmkampf M."/>
            <person name="Hu H."/>
            <person name="Johnson B.R."/>
            <person name="Kim J."/>
            <person name="Marsh S.E."/>
            <person name="Moeller J.A."/>
            <person name="Munoz-Torres M.C."/>
            <person name="Murphy M.C."/>
            <person name="Naughton M.C."/>
            <person name="Nigam S."/>
            <person name="Overson R."/>
            <person name="Rajakumar R."/>
            <person name="Reese J.T."/>
            <person name="Scott J.J."/>
            <person name="Smith C.R."/>
            <person name="Tao S."/>
            <person name="Tsutsui N.D."/>
            <person name="Viljakainen L."/>
            <person name="Wissler L."/>
            <person name="Yandell M.D."/>
            <person name="Zimmer F."/>
            <person name="Taylor J."/>
            <person name="Slater S.C."/>
            <person name="Clifton S.W."/>
            <person name="Warren W.C."/>
            <person name="Elsik C.G."/>
            <person name="Smith C.D."/>
            <person name="Weinstock G.M."/>
            <person name="Gerardo N.M."/>
            <person name="Currie C.R."/>
        </authorList>
    </citation>
    <scope>NUCLEOTIDE SEQUENCE [LARGE SCALE GENOMIC DNA]</scope>
</reference>
<dbReference type="GO" id="GO:0004518">
    <property type="term" value="F:nuclease activity"/>
    <property type="evidence" value="ECO:0007669"/>
    <property type="project" value="UniProtKB-KW"/>
</dbReference>
<reference evidence="9" key="2">
    <citation type="submission" date="2016-04" db="UniProtKB">
        <authorList>
            <consortium name="EnsemblMetazoa"/>
        </authorList>
    </citation>
    <scope>IDENTIFICATION</scope>
</reference>
<keyword evidence="10" id="KW-1185">Reference proteome</keyword>
<dbReference type="KEGG" id="acep:105619176"/>
<evidence type="ECO:0000256" key="5">
    <source>
        <dbReference type="ARBA" id="ARBA00022723"/>
    </source>
</evidence>
<dbReference type="PANTHER" id="PTHR22930:SF269">
    <property type="entry name" value="NUCLEASE HARBI1-LIKE PROTEIN"/>
    <property type="match status" value="1"/>
</dbReference>
<dbReference type="EMBL" id="ADTU01013344">
    <property type="status" value="NOT_ANNOTATED_CDS"/>
    <property type="molecule type" value="Genomic_DNA"/>
</dbReference>
<dbReference type="AlphaFoldDB" id="A0A158NEY5"/>
<comment type="similarity">
    <text evidence="3">Belongs to the HARBI1 family.</text>
</comment>
<name>A0A158NEY5_ATTCE</name>
<feature type="domain" description="DDE Tnp4" evidence="8">
    <location>
        <begin position="159"/>
        <end position="332"/>
    </location>
</feature>
<dbReference type="InParanoid" id="A0A158NEY5"/>
<evidence type="ECO:0000256" key="2">
    <source>
        <dbReference type="ARBA" id="ARBA00004123"/>
    </source>
</evidence>
<comment type="cofactor">
    <cofactor evidence="1">
        <name>a divalent metal cation</name>
        <dbReference type="ChEBI" id="CHEBI:60240"/>
    </cofactor>
</comment>
<evidence type="ECO:0000256" key="7">
    <source>
        <dbReference type="ARBA" id="ARBA00023242"/>
    </source>
</evidence>
<protein>
    <recommendedName>
        <fullName evidence="8">DDE Tnp4 domain-containing protein</fullName>
    </recommendedName>
</protein>
<dbReference type="GO" id="GO:0005634">
    <property type="term" value="C:nucleus"/>
    <property type="evidence" value="ECO:0007669"/>
    <property type="project" value="UniProtKB-SubCell"/>
</dbReference>
<accession>A0A158NEY5</accession>
<dbReference type="Pfam" id="PF13359">
    <property type="entry name" value="DDE_Tnp_4"/>
    <property type="match status" value="1"/>
</dbReference>
<comment type="subcellular location">
    <subcellularLocation>
        <location evidence="2">Nucleus</location>
    </subcellularLocation>
</comment>
<keyword evidence="5" id="KW-0479">Metal-binding</keyword>
<evidence type="ECO:0000259" key="8">
    <source>
        <dbReference type="Pfam" id="PF13359"/>
    </source>
</evidence>
<gene>
    <name evidence="9" type="primary">105619176</name>
</gene>
<sequence length="419" mass="48539">MVDYNKKEDDKTTTLIGSACKQTTKCSSLCFCHNFLQELLQSDHEKFFGAYRMWPEQFDLLVNLLHPHFKKNILKPSLPTELRLAVTLLYLSQGDNAKLKHAEFGIDKSTVHKIVNETCWTIWTTLQPIVLKPPSKEDWIAISEDFMKKWQFPNCLGALDGRYMTIQAPPNSGSAFYNYKQWLRSAEKPQFFNMILLAVCDATYKFTWVNIEQRGSISDDRVWANTKLASSVAAGDLLLPDPILLPGTNTPFPFIFVGDEAFPLSTHMMRPYPREKLTDDMRIFNYRLSRVRRTIENAFGILTARWRILHKPLYMSITNCENVLKALVCLHNFIMLGEEHESINNRQYCTTDLIDIEKQDGGIREGQWRQHFSPHFIELGRMDANHSIADADSIAKEMRNTLKEYFISSTDKTQALWQY</sequence>
<organism evidence="9 10">
    <name type="scientific">Atta cephalotes</name>
    <name type="common">Leafcutter ant</name>
    <dbReference type="NCBI Taxonomy" id="12957"/>
    <lineage>
        <taxon>Eukaryota</taxon>
        <taxon>Metazoa</taxon>
        <taxon>Ecdysozoa</taxon>
        <taxon>Arthropoda</taxon>
        <taxon>Hexapoda</taxon>
        <taxon>Insecta</taxon>
        <taxon>Pterygota</taxon>
        <taxon>Neoptera</taxon>
        <taxon>Endopterygota</taxon>
        <taxon>Hymenoptera</taxon>
        <taxon>Apocrita</taxon>
        <taxon>Aculeata</taxon>
        <taxon>Formicoidea</taxon>
        <taxon>Formicidae</taxon>
        <taxon>Myrmicinae</taxon>
        <taxon>Atta</taxon>
    </lineage>
</organism>
<dbReference type="FunCoup" id="A0A158NEY5">
    <property type="interactions" value="1"/>
</dbReference>
<dbReference type="Proteomes" id="UP000005205">
    <property type="component" value="Unassembled WGS sequence"/>
</dbReference>
<evidence type="ECO:0000256" key="6">
    <source>
        <dbReference type="ARBA" id="ARBA00022801"/>
    </source>
</evidence>
<keyword evidence="6" id="KW-0378">Hydrolase</keyword>
<dbReference type="GO" id="GO:0046872">
    <property type="term" value="F:metal ion binding"/>
    <property type="evidence" value="ECO:0007669"/>
    <property type="project" value="UniProtKB-KW"/>
</dbReference>
<dbReference type="InterPro" id="IPR045249">
    <property type="entry name" value="HARBI1-like"/>
</dbReference>
<proteinExistence type="inferred from homology"/>
<evidence type="ECO:0000256" key="3">
    <source>
        <dbReference type="ARBA" id="ARBA00006958"/>
    </source>
</evidence>
<keyword evidence="7" id="KW-0539">Nucleus</keyword>
<dbReference type="PANTHER" id="PTHR22930">
    <property type="match status" value="1"/>
</dbReference>